<dbReference type="InterPro" id="IPR001387">
    <property type="entry name" value="Cro/C1-type_HTH"/>
</dbReference>
<dbReference type="SUPFAM" id="SSF47413">
    <property type="entry name" value="lambda repressor-like DNA-binding domains"/>
    <property type="match status" value="1"/>
</dbReference>
<name>A0ABV1KS30_9BACL</name>
<dbReference type="SMART" id="SM00530">
    <property type="entry name" value="HTH_XRE"/>
    <property type="match status" value="1"/>
</dbReference>
<dbReference type="Gene3D" id="3.30.450.180">
    <property type="match status" value="1"/>
</dbReference>
<dbReference type="Gene3D" id="1.10.260.40">
    <property type="entry name" value="lambda repressor-like DNA-binding domains"/>
    <property type="match status" value="1"/>
</dbReference>
<evidence type="ECO:0000313" key="3">
    <source>
        <dbReference type="Proteomes" id="UP001493487"/>
    </source>
</evidence>
<sequence length="280" mass="32177">MTNQTRLQALSAFLKSQRAKVLPQSVGLSTGIRRRTPGLRREEVAQLAGVSTTWYTWLEQGRDIKVSASVLDCVATALQLTVDERKYLFALALETGSGINLLDKELELPQISPSLRRILQELKFCPTLISDRRCRIVGWNQAASHVFLNFNEIPAEQRNMIRLLFVRKEFQRLAVNWEQFVKGYLSIFRAYYGQYVEDDWYDRFIAEMKEVHPEFNSLWEQSQVSSAPEVLLEFRHAKAGKMLFHLTSLQVQGSADLRCSIYTPAPDSTTELKLKQLMEA</sequence>
<protein>
    <submittedName>
        <fullName evidence="2">Helix-turn-helix transcriptional regulator</fullName>
    </submittedName>
</protein>
<dbReference type="PANTHER" id="PTHR35010">
    <property type="entry name" value="BLL4672 PROTEIN-RELATED"/>
    <property type="match status" value="1"/>
</dbReference>
<dbReference type="RefSeq" id="WP_232185558.1">
    <property type="nucleotide sequence ID" value="NZ_JAIOAP010000005.1"/>
</dbReference>
<comment type="caution">
    <text evidence="2">The sequence shown here is derived from an EMBL/GenBank/DDBJ whole genome shotgun (WGS) entry which is preliminary data.</text>
</comment>
<dbReference type="InterPro" id="IPR010982">
    <property type="entry name" value="Lambda_DNA-bd_dom_sf"/>
</dbReference>
<proteinExistence type="predicted"/>
<dbReference type="Pfam" id="PF13560">
    <property type="entry name" value="HTH_31"/>
    <property type="match status" value="1"/>
</dbReference>
<dbReference type="CDD" id="cd00093">
    <property type="entry name" value="HTH_XRE"/>
    <property type="match status" value="1"/>
</dbReference>
<evidence type="ECO:0000313" key="2">
    <source>
        <dbReference type="EMBL" id="MEQ4482853.1"/>
    </source>
</evidence>
<dbReference type="InterPro" id="IPR041413">
    <property type="entry name" value="MLTR_LBD"/>
</dbReference>
<evidence type="ECO:0000259" key="1">
    <source>
        <dbReference type="SMART" id="SM00530"/>
    </source>
</evidence>
<accession>A0ABV1KS30</accession>
<dbReference type="EMBL" id="JASKHM010000005">
    <property type="protein sequence ID" value="MEQ4482853.1"/>
    <property type="molecule type" value="Genomic_DNA"/>
</dbReference>
<organism evidence="2 3">
    <name type="scientific">Cohnella silvisoli</name>
    <dbReference type="NCBI Taxonomy" id="2873699"/>
    <lineage>
        <taxon>Bacteria</taxon>
        <taxon>Bacillati</taxon>
        <taxon>Bacillota</taxon>
        <taxon>Bacilli</taxon>
        <taxon>Bacillales</taxon>
        <taxon>Paenibacillaceae</taxon>
        <taxon>Cohnella</taxon>
    </lineage>
</organism>
<dbReference type="Pfam" id="PF17765">
    <property type="entry name" value="MLTR_LBD"/>
    <property type="match status" value="1"/>
</dbReference>
<dbReference type="Proteomes" id="UP001493487">
    <property type="component" value="Unassembled WGS sequence"/>
</dbReference>
<reference evidence="2 3" key="1">
    <citation type="journal article" date="2023" name="Genome Announc.">
        <title>Pan-Genome Analyses of the Genus Cohnella and Proposal of the Novel Species Cohnella silvisoli sp. nov., Isolated from Forest Soil.</title>
        <authorList>
            <person name="Wang C."/>
            <person name="Mao L."/>
            <person name="Bao G."/>
            <person name="Zhu H."/>
        </authorList>
    </citation>
    <scope>NUCLEOTIDE SEQUENCE [LARGE SCALE GENOMIC DNA]</scope>
    <source>
        <strain evidence="2 3">NL03-T5-1</strain>
    </source>
</reference>
<keyword evidence="3" id="KW-1185">Reference proteome</keyword>
<gene>
    <name evidence="2" type="ORF">QJS35_10635</name>
</gene>
<feature type="domain" description="HTH cro/C1-type" evidence="1">
    <location>
        <begin position="13"/>
        <end position="85"/>
    </location>
</feature>